<dbReference type="Pfam" id="PF00436">
    <property type="entry name" value="SSB"/>
    <property type="match status" value="1"/>
</dbReference>
<evidence type="ECO:0000256" key="4">
    <source>
        <dbReference type="SAM" id="MobiDB-lite"/>
    </source>
</evidence>
<reference evidence="5 6" key="1">
    <citation type="submission" date="2016-06" db="EMBL/GenBank/DDBJ databases">
        <authorList>
            <person name="Olsen C.W."/>
            <person name="Carey S."/>
            <person name="Hinshaw L."/>
            <person name="Karasin A.I."/>
        </authorList>
    </citation>
    <scope>NUCLEOTIDE SEQUENCE [LARGE SCALE GENOMIC DNA]</scope>
    <source>
        <strain evidence="5 6">LZ-22</strain>
    </source>
</reference>
<dbReference type="HAMAP" id="MF_00984">
    <property type="entry name" value="SSB"/>
    <property type="match status" value="1"/>
</dbReference>
<gene>
    <name evidence="5" type="ORF">GA0111570_10688</name>
</gene>
<dbReference type="InterPro" id="IPR000424">
    <property type="entry name" value="Primosome_PriB/ssb"/>
</dbReference>
<comment type="caution">
    <text evidence="2">Lacks conserved residue(s) required for the propagation of feature annotation.</text>
</comment>
<name>A0A1G6H2Z0_9ACTN</name>
<dbReference type="NCBIfam" id="TIGR00621">
    <property type="entry name" value="ssb"/>
    <property type="match status" value="1"/>
</dbReference>
<sequence>MDTIITLTGNLGADPRIRTVGPAQIPVTEFNIAHTPRLRQGEDWKDGVTTWYRVTCWRRLAENVVGSLRRGDSIIVTGRLRPTEWIDKQGVVQRSDEVDAITVGPDLSRSRAYVMRNRNGARPDERLAEGEERAGEETEPGAEEFADLERIEGREDEGLGEREGLEEQELGVEEMGPGDAEAYERAVA</sequence>
<dbReference type="STRING" id="1577474.GA0111570_10688"/>
<dbReference type="GO" id="GO:0003697">
    <property type="term" value="F:single-stranded DNA binding"/>
    <property type="evidence" value="ECO:0007669"/>
    <property type="project" value="UniProtKB-UniRule"/>
</dbReference>
<proteinExistence type="inferred from homology"/>
<dbReference type="CDD" id="cd04496">
    <property type="entry name" value="SSB_OBF"/>
    <property type="match status" value="1"/>
</dbReference>
<feature type="compositionally biased region" description="Basic and acidic residues" evidence="4">
    <location>
        <begin position="121"/>
        <end position="136"/>
    </location>
</feature>
<evidence type="ECO:0000256" key="3">
    <source>
        <dbReference type="RuleBase" id="RU000524"/>
    </source>
</evidence>
<comment type="subunit">
    <text evidence="2">Homotetramer.</text>
</comment>
<evidence type="ECO:0000256" key="2">
    <source>
        <dbReference type="HAMAP-Rule" id="MF_00984"/>
    </source>
</evidence>
<dbReference type="PROSITE" id="PS50935">
    <property type="entry name" value="SSB"/>
    <property type="match status" value="1"/>
</dbReference>
<feature type="compositionally biased region" description="Acidic residues" evidence="4">
    <location>
        <begin position="137"/>
        <end position="146"/>
    </location>
</feature>
<organism evidence="5 6">
    <name type="scientific">Raineyella antarctica</name>
    <dbReference type="NCBI Taxonomy" id="1577474"/>
    <lineage>
        <taxon>Bacteria</taxon>
        <taxon>Bacillati</taxon>
        <taxon>Actinomycetota</taxon>
        <taxon>Actinomycetes</taxon>
        <taxon>Propionibacteriales</taxon>
        <taxon>Propionibacteriaceae</taxon>
        <taxon>Raineyella</taxon>
    </lineage>
</organism>
<protein>
    <recommendedName>
        <fullName evidence="2 3">Single-stranded DNA-binding protein</fullName>
        <shortName evidence="2">SSB</shortName>
    </recommendedName>
</protein>
<dbReference type="AlphaFoldDB" id="A0A1G6H2Z0"/>
<dbReference type="InterPro" id="IPR012340">
    <property type="entry name" value="NA-bd_OB-fold"/>
</dbReference>
<dbReference type="PANTHER" id="PTHR10302">
    <property type="entry name" value="SINGLE-STRANDED DNA-BINDING PROTEIN"/>
    <property type="match status" value="1"/>
</dbReference>
<evidence type="ECO:0000313" key="6">
    <source>
        <dbReference type="Proteomes" id="UP000199086"/>
    </source>
</evidence>
<feature type="region of interest" description="Disordered" evidence="4">
    <location>
        <begin position="118"/>
        <end position="188"/>
    </location>
</feature>
<dbReference type="OrthoDB" id="4427276at2"/>
<dbReference type="GO" id="GO:0009295">
    <property type="term" value="C:nucleoid"/>
    <property type="evidence" value="ECO:0007669"/>
    <property type="project" value="TreeGrafter"/>
</dbReference>
<dbReference type="EMBL" id="FMYF01000006">
    <property type="protein sequence ID" value="SDB88513.1"/>
    <property type="molecule type" value="Genomic_DNA"/>
</dbReference>
<keyword evidence="1 2" id="KW-0238">DNA-binding</keyword>
<accession>A0A1G6H2Z0</accession>
<evidence type="ECO:0000256" key="1">
    <source>
        <dbReference type="ARBA" id="ARBA00023125"/>
    </source>
</evidence>
<keyword evidence="6" id="KW-1185">Reference proteome</keyword>
<dbReference type="Gene3D" id="2.40.50.140">
    <property type="entry name" value="Nucleic acid-binding proteins"/>
    <property type="match status" value="1"/>
</dbReference>
<dbReference type="InterPro" id="IPR011344">
    <property type="entry name" value="ssDNA-bd"/>
</dbReference>
<evidence type="ECO:0000313" key="5">
    <source>
        <dbReference type="EMBL" id="SDB88513.1"/>
    </source>
</evidence>
<dbReference type="SUPFAM" id="SSF50249">
    <property type="entry name" value="Nucleic acid-binding proteins"/>
    <property type="match status" value="1"/>
</dbReference>
<dbReference type="GO" id="GO:0006260">
    <property type="term" value="P:DNA replication"/>
    <property type="evidence" value="ECO:0007669"/>
    <property type="project" value="InterPro"/>
</dbReference>
<feature type="compositionally biased region" description="Basic and acidic residues" evidence="4">
    <location>
        <begin position="147"/>
        <end position="165"/>
    </location>
</feature>
<dbReference type="Proteomes" id="UP000199086">
    <property type="component" value="Unassembled WGS sequence"/>
</dbReference>
<dbReference type="RefSeq" id="WP_092610489.1">
    <property type="nucleotide sequence ID" value="NZ_FMYF01000006.1"/>
</dbReference>
<dbReference type="PANTHER" id="PTHR10302:SF27">
    <property type="entry name" value="SINGLE-STRANDED DNA-BINDING PROTEIN"/>
    <property type="match status" value="1"/>
</dbReference>